<comment type="caution">
    <text evidence="1">The sequence shown here is derived from an EMBL/GenBank/DDBJ whole genome shotgun (WGS) entry which is preliminary data.</text>
</comment>
<organism evidence="1 2">
    <name type="scientific">Durusdinium trenchii</name>
    <dbReference type="NCBI Taxonomy" id="1381693"/>
    <lineage>
        <taxon>Eukaryota</taxon>
        <taxon>Sar</taxon>
        <taxon>Alveolata</taxon>
        <taxon>Dinophyceae</taxon>
        <taxon>Suessiales</taxon>
        <taxon>Symbiodiniaceae</taxon>
        <taxon>Durusdinium</taxon>
    </lineage>
</organism>
<evidence type="ECO:0000313" key="2">
    <source>
        <dbReference type="Proteomes" id="UP001642484"/>
    </source>
</evidence>
<reference evidence="1 2" key="1">
    <citation type="submission" date="2024-02" db="EMBL/GenBank/DDBJ databases">
        <authorList>
            <person name="Chen Y."/>
            <person name="Shah S."/>
            <person name="Dougan E. K."/>
            <person name="Thang M."/>
            <person name="Chan C."/>
        </authorList>
    </citation>
    <scope>NUCLEOTIDE SEQUENCE [LARGE SCALE GENOMIC DNA]</scope>
</reference>
<dbReference type="Proteomes" id="UP001642484">
    <property type="component" value="Unassembled WGS sequence"/>
</dbReference>
<dbReference type="EMBL" id="CAXAMN010007380">
    <property type="protein sequence ID" value="CAK9021364.1"/>
    <property type="molecule type" value="Genomic_DNA"/>
</dbReference>
<protein>
    <submittedName>
        <fullName evidence="1">Uncharacterized protein</fullName>
    </submittedName>
</protein>
<sequence>MITKLSRVYHHIQLPHLSTTIGNCEVKCHFFILLDTPVNGGTDPKMPSEHFIDSQGFSAELQVGDFSDMAFTEGDEVTGKAKKLRKLHVGGWKDDERHGRDTCFSHFFCDWTEVSSRRWSNHNHAEIPSAEVGQRDVDGTGRPGGSRMVRSLYYPRSRRRRKRNIDMCFINFVDHPSEVLAGEHLAKELESSWVAVRQAGVQGFLPNIAYCTTSPRAVAMPYFNRLLRKSLTLESNCASQKRSIPNWSQRGRFRLRRRVRSP</sequence>
<evidence type="ECO:0000313" key="1">
    <source>
        <dbReference type="EMBL" id="CAK9021364.1"/>
    </source>
</evidence>
<keyword evidence="2" id="KW-1185">Reference proteome</keyword>
<proteinExistence type="predicted"/>
<name>A0ABP0K449_9DINO</name>
<accession>A0ABP0K449</accession>
<gene>
    <name evidence="1" type="ORF">CCMP2556_LOCUS14422</name>
</gene>